<protein>
    <recommendedName>
        <fullName evidence="7">Mediator of RNA polymerase II transcription subunit 31</fullName>
    </recommendedName>
</protein>
<evidence type="ECO:0000256" key="6">
    <source>
        <dbReference type="ARBA" id="ARBA00023242"/>
    </source>
</evidence>
<dbReference type="Pfam" id="PF05669">
    <property type="entry name" value="Med31"/>
    <property type="match status" value="1"/>
</dbReference>
<sequence length="126" mass="15505">MSEGEDQQRIRFQVELEFVQCLANPNYLNFLAQRGFFKDPCFINYLKYLMYWKDPKYSSFLKYPQCLHFLELLQYEHFRKELVNARCSKYIDDQQLLHWQHYMRKRMDLLQAQAEKMQQSNTKPST</sequence>
<keyword evidence="6 7" id="KW-0539">Nucleus</keyword>
<comment type="similarity">
    <text evidence="2 7">Belongs to the Mediator complex subunit 31 family.</text>
</comment>
<dbReference type="GO" id="GO:0003712">
    <property type="term" value="F:transcription coregulator activity"/>
    <property type="evidence" value="ECO:0007669"/>
    <property type="project" value="InterPro"/>
</dbReference>
<comment type="function">
    <text evidence="7">Component of the Mediator complex, a coactivator involved in the regulated transcription of nearly all RNA polymerase II-dependent genes. Mediator functions as a bridge to convey information from gene-specific regulatory proteins to the basal RNA polymerase II transcription machinery. Mediator is recruited to promoters by direct interactions with regulatory proteins and serves as a scaffold for the assembly of a functional preinitiation complex with RNA polymerase II and the general transcription factors.</text>
</comment>
<dbReference type="EMBL" id="JAZGQO010000002">
    <property type="protein sequence ID" value="KAK6190859.1"/>
    <property type="molecule type" value="Genomic_DNA"/>
</dbReference>
<keyword evidence="5 7" id="KW-0804">Transcription</keyword>
<dbReference type="PANTHER" id="PTHR13186">
    <property type="entry name" value="MEDIATOR OF RNA POLYMERASE II TRANSCRIPTION SUBUNIT 31"/>
    <property type="match status" value="1"/>
</dbReference>
<dbReference type="Proteomes" id="UP001347796">
    <property type="component" value="Unassembled WGS sequence"/>
</dbReference>
<dbReference type="InterPro" id="IPR038089">
    <property type="entry name" value="Med31_sf"/>
</dbReference>
<keyword evidence="9" id="KW-1185">Reference proteome</keyword>
<keyword evidence="4 7" id="KW-0010">Activator</keyword>
<dbReference type="GO" id="GO:0016592">
    <property type="term" value="C:mediator complex"/>
    <property type="evidence" value="ECO:0007669"/>
    <property type="project" value="InterPro"/>
</dbReference>
<name>A0AAN8KCL8_PATCE</name>
<dbReference type="InterPro" id="IPR008831">
    <property type="entry name" value="Mediator_Med31"/>
</dbReference>
<gene>
    <name evidence="8" type="ORF">SNE40_002634</name>
</gene>
<evidence type="ECO:0000313" key="8">
    <source>
        <dbReference type="EMBL" id="KAK6190859.1"/>
    </source>
</evidence>
<comment type="subunit">
    <text evidence="7">Component of the Mediator complex.</text>
</comment>
<accession>A0AAN8KCL8</accession>
<reference evidence="8 9" key="1">
    <citation type="submission" date="2024-01" db="EMBL/GenBank/DDBJ databases">
        <title>The genome of the rayed Mediterranean limpet Patella caerulea (Linnaeus, 1758).</title>
        <authorList>
            <person name="Anh-Thu Weber A."/>
            <person name="Halstead-Nussloch G."/>
        </authorList>
    </citation>
    <scope>NUCLEOTIDE SEQUENCE [LARGE SCALE GENOMIC DNA]</scope>
    <source>
        <strain evidence="8">AATW-2023a</strain>
        <tissue evidence="8">Whole specimen</tissue>
    </source>
</reference>
<comment type="subcellular location">
    <subcellularLocation>
        <location evidence="1 7">Nucleus</location>
    </subcellularLocation>
</comment>
<evidence type="ECO:0000256" key="1">
    <source>
        <dbReference type="ARBA" id="ARBA00004123"/>
    </source>
</evidence>
<proteinExistence type="inferred from homology"/>
<dbReference type="AlphaFoldDB" id="A0AAN8KCL8"/>
<organism evidence="8 9">
    <name type="scientific">Patella caerulea</name>
    <name type="common">Rayed Mediterranean limpet</name>
    <dbReference type="NCBI Taxonomy" id="87958"/>
    <lineage>
        <taxon>Eukaryota</taxon>
        <taxon>Metazoa</taxon>
        <taxon>Spiralia</taxon>
        <taxon>Lophotrochozoa</taxon>
        <taxon>Mollusca</taxon>
        <taxon>Gastropoda</taxon>
        <taxon>Patellogastropoda</taxon>
        <taxon>Patelloidea</taxon>
        <taxon>Patellidae</taxon>
        <taxon>Patella</taxon>
    </lineage>
</organism>
<dbReference type="GO" id="GO:0006355">
    <property type="term" value="P:regulation of DNA-templated transcription"/>
    <property type="evidence" value="ECO:0007669"/>
    <property type="project" value="InterPro"/>
</dbReference>
<dbReference type="Gene3D" id="1.10.10.1340">
    <property type="entry name" value="Mediator of RNA polymerase II, submodule Med31 (Soh1)"/>
    <property type="match status" value="1"/>
</dbReference>
<evidence type="ECO:0000256" key="3">
    <source>
        <dbReference type="ARBA" id="ARBA00023015"/>
    </source>
</evidence>
<evidence type="ECO:0000256" key="4">
    <source>
        <dbReference type="ARBA" id="ARBA00023159"/>
    </source>
</evidence>
<keyword evidence="3 7" id="KW-0805">Transcription regulation</keyword>
<evidence type="ECO:0000256" key="5">
    <source>
        <dbReference type="ARBA" id="ARBA00023163"/>
    </source>
</evidence>
<evidence type="ECO:0000313" key="9">
    <source>
        <dbReference type="Proteomes" id="UP001347796"/>
    </source>
</evidence>
<dbReference type="FunFam" id="1.10.10.1340:FF:000001">
    <property type="entry name" value="Mediator of RNA polymerase II transcription subunit 31"/>
    <property type="match status" value="1"/>
</dbReference>
<evidence type="ECO:0000256" key="2">
    <source>
        <dbReference type="ARBA" id="ARBA00006378"/>
    </source>
</evidence>
<evidence type="ECO:0000256" key="7">
    <source>
        <dbReference type="RuleBase" id="RU364129"/>
    </source>
</evidence>
<comment type="caution">
    <text evidence="8">The sequence shown here is derived from an EMBL/GenBank/DDBJ whole genome shotgun (WGS) entry which is preliminary data.</text>
</comment>